<reference evidence="2 3" key="1">
    <citation type="submission" date="2020-08" db="EMBL/GenBank/DDBJ databases">
        <title>Sequencing the genomes of 1000 actinobacteria strains.</title>
        <authorList>
            <person name="Klenk H.-P."/>
        </authorList>
    </citation>
    <scope>NUCLEOTIDE SEQUENCE [LARGE SCALE GENOMIC DNA]</scope>
    <source>
        <strain evidence="2 3">DSM 21065</strain>
    </source>
</reference>
<keyword evidence="1" id="KW-1133">Transmembrane helix</keyword>
<feature type="transmembrane region" description="Helical" evidence="1">
    <location>
        <begin position="50"/>
        <end position="72"/>
    </location>
</feature>
<evidence type="ECO:0000313" key="3">
    <source>
        <dbReference type="Proteomes" id="UP000561726"/>
    </source>
</evidence>
<feature type="transmembrane region" description="Helical" evidence="1">
    <location>
        <begin position="109"/>
        <end position="130"/>
    </location>
</feature>
<feature type="transmembrane region" description="Helical" evidence="1">
    <location>
        <begin position="24"/>
        <end position="44"/>
    </location>
</feature>
<dbReference type="Proteomes" id="UP000561726">
    <property type="component" value="Unassembled WGS sequence"/>
</dbReference>
<dbReference type="EMBL" id="JACHBQ010000001">
    <property type="protein sequence ID" value="MBB5643101.1"/>
    <property type="molecule type" value="Genomic_DNA"/>
</dbReference>
<feature type="transmembrane region" description="Helical" evidence="1">
    <location>
        <begin position="142"/>
        <end position="159"/>
    </location>
</feature>
<feature type="transmembrane region" description="Helical" evidence="1">
    <location>
        <begin position="165"/>
        <end position="188"/>
    </location>
</feature>
<dbReference type="OrthoDB" id="5126240at2"/>
<keyword evidence="1" id="KW-0472">Membrane</keyword>
<feature type="transmembrane region" description="Helical" evidence="1">
    <location>
        <begin position="84"/>
        <end position="103"/>
    </location>
</feature>
<accession>A0A7W9E5E0</accession>
<dbReference type="RefSeq" id="WP_152602067.1">
    <property type="nucleotide sequence ID" value="NZ_JACHBQ010000001.1"/>
</dbReference>
<organism evidence="2 3">
    <name type="scientific">Cryobacterium roopkundense</name>
    <dbReference type="NCBI Taxonomy" id="1001240"/>
    <lineage>
        <taxon>Bacteria</taxon>
        <taxon>Bacillati</taxon>
        <taxon>Actinomycetota</taxon>
        <taxon>Actinomycetes</taxon>
        <taxon>Micrococcales</taxon>
        <taxon>Microbacteriaceae</taxon>
        <taxon>Cryobacterium</taxon>
    </lineage>
</organism>
<proteinExistence type="predicted"/>
<sequence length="209" mass="21582">MANAQSASAGGKRFTGERSSGERYWTVPIARAAIAVVPGAVITFNRDHSAAFGLLTFGAFALASGLLLAVLSSLTLADGRARRLFLIQGVVGVVAGALALAFHAGGLGFFLYLVSVWGAVTGFLELYSGSRVRGRLPVAKDWMLVGALTAVLALLFLLLPPNTVVAVGLLGAYLAVFAMYLVIAGLSLKWAKMDAPASAAPVANDSDSQ</sequence>
<keyword evidence="1" id="KW-0812">Transmembrane</keyword>
<evidence type="ECO:0000313" key="2">
    <source>
        <dbReference type="EMBL" id="MBB5643101.1"/>
    </source>
</evidence>
<evidence type="ECO:0000256" key="1">
    <source>
        <dbReference type="SAM" id="Phobius"/>
    </source>
</evidence>
<comment type="caution">
    <text evidence="2">The sequence shown here is derived from an EMBL/GenBank/DDBJ whole genome shotgun (WGS) entry which is preliminary data.</text>
</comment>
<name>A0A7W9E5E0_9MICO</name>
<dbReference type="AlphaFoldDB" id="A0A7W9E5E0"/>
<protein>
    <submittedName>
        <fullName evidence="2">Uncharacterized membrane protein HdeD (DUF308 family)</fullName>
    </submittedName>
</protein>
<gene>
    <name evidence="2" type="ORF">BJ997_003649</name>
</gene>